<dbReference type="SUPFAM" id="SSF48695">
    <property type="entry name" value="Multiheme cytochromes"/>
    <property type="match status" value="1"/>
</dbReference>
<evidence type="ECO:0000256" key="13">
    <source>
        <dbReference type="ARBA" id="ARBA00031832"/>
    </source>
</evidence>
<feature type="binding site" description="axial binding residue" evidence="16">
    <location>
        <position position="84"/>
    </location>
    <ligand>
        <name>heme c</name>
        <dbReference type="ChEBI" id="CHEBI:61717"/>
        <label>1</label>
    </ligand>
    <ligandPart>
        <name>Fe</name>
        <dbReference type="ChEBI" id="CHEBI:18248"/>
    </ligandPart>
</feature>
<feature type="binding site" description="covalent" evidence="15">
    <location>
        <position position="120"/>
    </location>
    <ligand>
        <name>heme c</name>
        <dbReference type="ChEBI" id="CHEBI:61717"/>
        <label>2</label>
    </ligand>
</feature>
<dbReference type="GO" id="GO:0009061">
    <property type="term" value="P:anaerobic respiration"/>
    <property type="evidence" value="ECO:0007669"/>
    <property type="project" value="InterPro"/>
</dbReference>
<dbReference type="GO" id="GO:0046872">
    <property type="term" value="F:metal ion binding"/>
    <property type="evidence" value="ECO:0007669"/>
    <property type="project" value="UniProtKB-KW"/>
</dbReference>
<dbReference type="PANTHER" id="PTHR38604">
    <property type="entry name" value="PERIPLASMIC NITRATE REDUCTASE, ELECTRON TRANSFER SUBUNIT"/>
    <property type="match status" value="1"/>
</dbReference>
<dbReference type="AlphaFoldDB" id="A0A0N7M4B7"/>
<protein>
    <recommendedName>
        <fullName evidence="5 14">Periplasmic nitrate reductase, electron transfer subunit</fullName>
    </recommendedName>
    <alternativeName>
        <fullName evidence="13 14">Diheme cytochrome c NapB</fullName>
    </alternativeName>
</protein>
<feature type="signal peptide" evidence="17">
    <location>
        <begin position="1"/>
        <end position="21"/>
    </location>
</feature>
<evidence type="ECO:0000313" key="19">
    <source>
        <dbReference type="EMBL" id="UWQ41172.1"/>
    </source>
</evidence>
<evidence type="ECO:0000256" key="17">
    <source>
        <dbReference type="SAM" id="SignalP"/>
    </source>
</evidence>
<comment type="similarity">
    <text evidence="3 14">Belongs to the NapB family.</text>
</comment>
<comment type="function">
    <text evidence="1">Electron transfer subunit of the periplasmic nitrate reductase complex NapAB. Receives electrons from the membrane-anchored tetraheme c-type NapC protein and transfers these to NapA subunit, thus allowing electron flow between membrane and periplasm. Essential for periplasmic nitrate reduction with nitrate as the terminal electron acceptor.</text>
</comment>
<organism evidence="18 20">
    <name type="scientific">Leisingera aquaemixtae</name>
    <dbReference type="NCBI Taxonomy" id="1396826"/>
    <lineage>
        <taxon>Bacteria</taxon>
        <taxon>Pseudomonadati</taxon>
        <taxon>Pseudomonadota</taxon>
        <taxon>Alphaproteobacteria</taxon>
        <taxon>Rhodobacterales</taxon>
        <taxon>Roseobacteraceae</taxon>
        <taxon>Leisingera</taxon>
    </lineage>
</organism>
<feature type="binding site" description="axial binding residue" evidence="16">
    <location>
        <position position="124"/>
    </location>
    <ligand>
        <name>heme c</name>
        <dbReference type="ChEBI" id="CHEBI:61717"/>
        <label>2</label>
    </ligand>
    <ligandPart>
        <name>Fe</name>
        <dbReference type="ChEBI" id="CHEBI:18248"/>
    </ligandPart>
</feature>
<dbReference type="InterPro" id="IPR036280">
    <property type="entry name" value="Multihaem_cyt_sf"/>
</dbReference>
<feature type="binding site" description="covalent" evidence="15">
    <location>
        <position position="123"/>
    </location>
    <ligand>
        <name>heme c</name>
        <dbReference type="ChEBI" id="CHEBI:61717"/>
        <label>2</label>
    </ligand>
</feature>
<name>A0A0N7M4B7_9RHOB</name>
<evidence type="ECO:0000256" key="7">
    <source>
        <dbReference type="ARBA" id="ARBA00022617"/>
    </source>
</evidence>
<reference evidence="18 20" key="1">
    <citation type="submission" date="2015-09" db="EMBL/GenBank/DDBJ databases">
        <authorList>
            <consortium name="Swine Surveillance"/>
        </authorList>
    </citation>
    <scope>NUCLEOTIDE SEQUENCE [LARGE SCALE GENOMIC DNA]</scope>
    <source>
        <strain evidence="18 20">CECT 8399</strain>
    </source>
</reference>
<comment type="PTM">
    <text evidence="15">Binds 2 heme C groups per subunit.</text>
</comment>
<dbReference type="EMBL" id="CP081051">
    <property type="protein sequence ID" value="UWQ41172.1"/>
    <property type="molecule type" value="Genomic_DNA"/>
</dbReference>
<evidence type="ECO:0000256" key="6">
    <source>
        <dbReference type="ARBA" id="ARBA00022448"/>
    </source>
</evidence>
<dbReference type="STRING" id="1396826.PHA8399_01302"/>
<dbReference type="Gene3D" id="1.10.1130.10">
    <property type="entry name" value="Flavocytochrome C3, Chain A"/>
    <property type="match status" value="1"/>
</dbReference>
<evidence type="ECO:0000313" key="18">
    <source>
        <dbReference type="EMBL" id="CUH99186.1"/>
    </source>
</evidence>
<proteinExistence type="inferred from homology"/>
<dbReference type="Pfam" id="PF03892">
    <property type="entry name" value="NapB"/>
    <property type="match status" value="1"/>
</dbReference>
<keyword evidence="10 14" id="KW-0574">Periplasm</keyword>
<keyword evidence="6 14" id="KW-0813">Transport</keyword>
<feature type="binding site" description="covalent" evidence="15">
    <location>
        <position position="83"/>
    </location>
    <ligand>
        <name>heme c</name>
        <dbReference type="ChEBI" id="CHEBI:61717"/>
        <label>1</label>
    </ligand>
</feature>
<dbReference type="InterPro" id="IPR005591">
    <property type="entry name" value="NapB"/>
</dbReference>
<accession>A0A0N7M4B7</accession>
<evidence type="ECO:0000313" key="21">
    <source>
        <dbReference type="Proteomes" id="UP001058514"/>
    </source>
</evidence>
<feature type="chain" id="PRO_5006015876" description="Periplasmic nitrate reductase, electron transfer subunit" evidence="17">
    <location>
        <begin position="22"/>
        <end position="156"/>
    </location>
</feature>
<keyword evidence="12 16" id="KW-0408">Iron</keyword>
<reference evidence="19" key="2">
    <citation type="submission" date="2021-08" db="EMBL/GenBank/DDBJ databases">
        <authorList>
            <person name="Nwanade C."/>
            <person name="Wang M."/>
            <person name="Masoudi A."/>
            <person name="Yu Z."/>
            <person name="Liu J."/>
        </authorList>
    </citation>
    <scope>NUCLEOTIDE SEQUENCE</scope>
    <source>
        <strain evidence="19">S166</strain>
    </source>
</reference>
<evidence type="ECO:0000256" key="16">
    <source>
        <dbReference type="PIRSR" id="PIRSR006105-2"/>
    </source>
</evidence>
<dbReference type="RefSeq" id="WP_058285349.1">
    <property type="nucleotide sequence ID" value="NZ_CP041159.1"/>
</dbReference>
<dbReference type="EMBL" id="CYSR01000011">
    <property type="protein sequence ID" value="CUH99186.1"/>
    <property type="molecule type" value="Genomic_DNA"/>
</dbReference>
<comment type="subcellular location">
    <subcellularLocation>
        <location evidence="2 14">Periplasm</location>
    </subcellularLocation>
</comment>
<evidence type="ECO:0000256" key="10">
    <source>
        <dbReference type="ARBA" id="ARBA00022764"/>
    </source>
</evidence>
<comment type="subunit">
    <text evidence="4 14">Component of the periplasmic nitrate reductase NapAB complex composed of NapA and NapB.</text>
</comment>
<evidence type="ECO:0000256" key="4">
    <source>
        <dbReference type="ARBA" id="ARBA00011752"/>
    </source>
</evidence>
<keyword evidence="21" id="KW-1185">Reference proteome</keyword>
<dbReference type="PANTHER" id="PTHR38604:SF1">
    <property type="entry name" value="PERIPLASMIC NITRATE REDUCTASE, ELECTRON TRANSFER SUBUNIT"/>
    <property type="match status" value="1"/>
</dbReference>
<keyword evidence="11 14" id="KW-0249">Electron transport</keyword>
<evidence type="ECO:0000256" key="15">
    <source>
        <dbReference type="PIRSR" id="PIRSR006105-1"/>
    </source>
</evidence>
<evidence type="ECO:0000256" key="14">
    <source>
        <dbReference type="PIRNR" id="PIRNR006105"/>
    </source>
</evidence>
<dbReference type="Proteomes" id="UP000051326">
    <property type="component" value="Unassembled WGS sequence"/>
</dbReference>
<feature type="binding site" description="axial binding residue" evidence="16">
    <location>
        <position position="101"/>
    </location>
    <ligand>
        <name>heme c</name>
        <dbReference type="ChEBI" id="CHEBI:61717"/>
        <label>2</label>
    </ligand>
    <ligandPart>
        <name>Fe</name>
        <dbReference type="ChEBI" id="CHEBI:18248"/>
    </ligandPart>
</feature>
<feature type="binding site" description="covalent" evidence="15">
    <location>
        <position position="80"/>
    </location>
    <ligand>
        <name>heme c</name>
        <dbReference type="ChEBI" id="CHEBI:61717"/>
        <label>1</label>
    </ligand>
</feature>
<evidence type="ECO:0000256" key="3">
    <source>
        <dbReference type="ARBA" id="ARBA00007368"/>
    </source>
</evidence>
<dbReference type="Proteomes" id="UP001058514">
    <property type="component" value="Chromosome"/>
</dbReference>
<evidence type="ECO:0000256" key="2">
    <source>
        <dbReference type="ARBA" id="ARBA00004418"/>
    </source>
</evidence>
<sequence>MKHLRLAILAAPILLASAAFAQNQVATLRNNAPLAEEGEATQIPGIVNTDIRQVRNYPDQPPLIPHKTDNYQVDLNSNKCLTCHSRTAVEVSQAPMISVTHFMNREGQTLAAVSPRRYFCTQCHVVQTNARPLVENEFVDVDKVLDYVHSKQGGAD</sequence>
<dbReference type="GO" id="GO:0042597">
    <property type="term" value="C:periplasmic space"/>
    <property type="evidence" value="ECO:0007669"/>
    <property type="project" value="UniProtKB-SubCell"/>
</dbReference>
<evidence type="ECO:0000256" key="5">
    <source>
        <dbReference type="ARBA" id="ARBA00013773"/>
    </source>
</evidence>
<feature type="binding site" description="axial binding residue" evidence="16">
    <location>
        <position position="66"/>
    </location>
    <ligand>
        <name>heme c</name>
        <dbReference type="ChEBI" id="CHEBI:61717"/>
        <label>1</label>
    </ligand>
    <ligandPart>
        <name>Fe</name>
        <dbReference type="ChEBI" id="CHEBI:18248"/>
    </ligandPart>
</feature>
<keyword evidence="8 16" id="KW-0479">Metal-binding</keyword>
<gene>
    <name evidence="18" type="primary">napB</name>
    <name evidence="19" type="ORF">K3718_16820</name>
    <name evidence="18" type="ORF">PHA8399_01302</name>
</gene>
<evidence type="ECO:0000256" key="12">
    <source>
        <dbReference type="ARBA" id="ARBA00023004"/>
    </source>
</evidence>
<evidence type="ECO:0000256" key="9">
    <source>
        <dbReference type="ARBA" id="ARBA00022729"/>
    </source>
</evidence>
<evidence type="ECO:0000256" key="1">
    <source>
        <dbReference type="ARBA" id="ARBA00002599"/>
    </source>
</evidence>
<keyword evidence="7 15" id="KW-0349">Heme</keyword>
<evidence type="ECO:0000256" key="11">
    <source>
        <dbReference type="ARBA" id="ARBA00022982"/>
    </source>
</evidence>
<dbReference type="PIRSF" id="PIRSF006105">
    <property type="entry name" value="NapB"/>
    <property type="match status" value="1"/>
</dbReference>
<dbReference type="FunFam" id="1.10.1130.10:FF:000001">
    <property type="entry name" value="Periplasmic nitrate reductase, electron transfer subunit"/>
    <property type="match status" value="1"/>
</dbReference>
<keyword evidence="9 17" id="KW-0732">Signal</keyword>
<evidence type="ECO:0000313" key="20">
    <source>
        <dbReference type="Proteomes" id="UP000051326"/>
    </source>
</evidence>
<evidence type="ECO:0000256" key="8">
    <source>
        <dbReference type="ARBA" id="ARBA00022723"/>
    </source>
</evidence>